<dbReference type="PROSITE" id="PS00444">
    <property type="entry name" value="POLYPRENYL_SYNTHASE_2"/>
    <property type="match status" value="1"/>
</dbReference>
<proteinExistence type="inferred from homology"/>
<keyword evidence="6" id="KW-0414">Isoprene biosynthesis</keyword>
<evidence type="ECO:0000256" key="2">
    <source>
        <dbReference type="ARBA" id="ARBA00006706"/>
    </source>
</evidence>
<evidence type="ECO:0000256" key="7">
    <source>
        <dbReference type="RuleBase" id="RU004466"/>
    </source>
</evidence>
<dbReference type="SFLD" id="SFLDS00005">
    <property type="entry name" value="Isoprenoid_Synthase_Type_I"/>
    <property type="match status" value="1"/>
</dbReference>
<dbReference type="NCBIfam" id="TIGR02749">
    <property type="entry name" value="prenyl_cyano"/>
    <property type="match status" value="1"/>
</dbReference>
<dbReference type="GO" id="GO:0004659">
    <property type="term" value="F:prenyltransferase activity"/>
    <property type="evidence" value="ECO:0007669"/>
    <property type="project" value="InterPro"/>
</dbReference>
<dbReference type="InterPro" id="IPR008949">
    <property type="entry name" value="Isoprenoid_synthase_dom_sf"/>
</dbReference>
<accession>A0A343KP79</accession>
<keyword evidence="3 7" id="KW-0808">Transferase</keyword>
<keyword evidence="8" id="KW-0472">Membrane</keyword>
<comment type="cofactor">
    <cofactor evidence="1">
        <name>Mg(2+)</name>
        <dbReference type="ChEBI" id="CHEBI:18420"/>
    </cofactor>
</comment>
<evidence type="ECO:0000313" key="9">
    <source>
        <dbReference type="EMBL" id="ATJ02977.1"/>
    </source>
</evidence>
<evidence type="ECO:0000256" key="5">
    <source>
        <dbReference type="ARBA" id="ARBA00022842"/>
    </source>
</evidence>
<dbReference type="PANTHER" id="PTHR12001">
    <property type="entry name" value="GERANYLGERANYL PYROPHOSPHATE SYNTHASE"/>
    <property type="match status" value="1"/>
</dbReference>
<keyword evidence="5" id="KW-0460">Magnesium</keyword>
<dbReference type="AlphaFoldDB" id="A0A343KP79"/>
<dbReference type="PROSITE" id="PS00723">
    <property type="entry name" value="POLYPRENYL_SYNTHASE_1"/>
    <property type="match status" value="1"/>
</dbReference>
<evidence type="ECO:0000256" key="3">
    <source>
        <dbReference type="ARBA" id="ARBA00022679"/>
    </source>
</evidence>
<dbReference type="GO" id="GO:0008299">
    <property type="term" value="P:isoprenoid biosynthetic process"/>
    <property type="evidence" value="ECO:0007669"/>
    <property type="project" value="UniProtKB-KW"/>
</dbReference>
<gene>
    <name evidence="9" type="primary">preA</name>
</gene>
<evidence type="ECO:0000256" key="6">
    <source>
        <dbReference type="ARBA" id="ARBA00023229"/>
    </source>
</evidence>
<dbReference type="SUPFAM" id="SSF48576">
    <property type="entry name" value="Terpenoid synthases"/>
    <property type="match status" value="1"/>
</dbReference>
<name>A0A343KP79_PORPP</name>
<evidence type="ECO:0000256" key="1">
    <source>
        <dbReference type="ARBA" id="ARBA00001946"/>
    </source>
</evidence>
<dbReference type="Pfam" id="PF00348">
    <property type="entry name" value="polyprenyl_synt"/>
    <property type="match status" value="1"/>
</dbReference>
<sequence length="336" mass="37311">MNTNKLDLNLIQSDIDSLYDLLLMHILFLLILTEILFLMVSTRHPVLYAASEHLFSAGGKRFRPALVLLVAKALNNGEILSSQKRLAEITEIIHTASLVHDDILDDCSTRRGVQTVHNTFSVKIAVLAGDYLFAQSSWYLANLDSLKVVQNISKVISDFAEGEIRQGLILFDIDFSISEYLEKSFYKTASLIAASCQGAAILNKLDDRTSKKLYNYGKHLGLAFQIIDDILDLVGSVDFLGKLPGSDLKNGNLTAPILFAITEQKQISILVYREFSKKNDIQLGIDLITSSGGIFKAKDMASEHIEAALSSISDLEDSESKKLLQKVAKHTIERLY</sequence>
<keyword evidence="8" id="KW-0812">Transmembrane</keyword>
<evidence type="ECO:0000256" key="4">
    <source>
        <dbReference type="ARBA" id="ARBA00022723"/>
    </source>
</evidence>
<organism evidence="9">
    <name type="scientific">Porphyridium purpureum</name>
    <name type="common">Red alga</name>
    <name type="synonym">Porphyridium cruentum</name>
    <dbReference type="NCBI Taxonomy" id="35688"/>
    <lineage>
        <taxon>Eukaryota</taxon>
        <taxon>Rhodophyta</taxon>
        <taxon>Bangiophyceae</taxon>
        <taxon>Porphyridiales</taxon>
        <taxon>Porphyridiaceae</taxon>
        <taxon>Porphyridium</taxon>
    </lineage>
</organism>
<dbReference type="GO" id="GO:1901663">
    <property type="term" value="P:quinone biosynthetic process"/>
    <property type="evidence" value="ECO:0007669"/>
    <property type="project" value="UniProtKB-ARBA"/>
</dbReference>
<dbReference type="Gene3D" id="1.10.600.10">
    <property type="entry name" value="Farnesyl Diphosphate Synthase"/>
    <property type="match status" value="1"/>
</dbReference>
<comment type="similarity">
    <text evidence="2 7">Belongs to the FPP/GGPP synthase family.</text>
</comment>
<keyword evidence="4" id="KW-0479">Metal-binding</keyword>
<keyword evidence="9" id="KW-0934">Plastid</keyword>
<dbReference type="InterPro" id="IPR000092">
    <property type="entry name" value="Polyprenyl_synt"/>
</dbReference>
<geneLocation type="plastid" evidence="9"/>
<dbReference type="EMBL" id="MF401423">
    <property type="protein sequence ID" value="ATJ02977.1"/>
    <property type="molecule type" value="Genomic_DNA"/>
</dbReference>
<reference evidence="9" key="1">
    <citation type="journal article" date="2017" name="Mitochondrial DNA Part B Resour">
        <title>Characterization of the complete plastid genome of Porphyridium purpureum strain CCMP1328.</title>
        <authorList>
            <person name="Bi G."/>
        </authorList>
    </citation>
    <scope>NUCLEOTIDE SEQUENCE</scope>
</reference>
<dbReference type="InterPro" id="IPR033749">
    <property type="entry name" value="Polyprenyl_synt_CS"/>
</dbReference>
<keyword evidence="8" id="KW-1133">Transmembrane helix</keyword>
<evidence type="ECO:0000256" key="8">
    <source>
        <dbReference type="SAM" id="Phobius"/>
    </source>
</evidence>
<dbReference type="PANTHER" id="PTHR12001:SF69">
    <property type="entry name" value="ALL TRANS-POLYPRENYL-DIPHOSPHATE SYNTHASE PDSS1"/>
    <property type="match status" value="1"/>
</dbReference>
<feature type="transmembrane region" description="Helical" evidence="8">
    <location>
        <begin position="21"/>
        <end position="40"/>
    </location>
</feature>
<protein>
    <submittedName>
        <fullName evidence="9">Prenyl transferase</fullName>
    </submittedName>
</protein>
<dbReference type="GO" id="GO:0046872">
    <property type="term" value="F:metal ion binding"/>
    <property type="evidence" value="ECO:0007669"/>
    <property type="project" value="UniProtKB-KW"/>
</dbReference>
<dbReference type="CDD" id="cd00685">
    <property type="entry name" value="Trans_IPPS_HT"/>
    <property type="match status" value="1"/>
</dbReference>